<keyword evidence="2" id="KW-0472">Membrane</keyword>
<organism evidence="4">
    <name type="scientific">uncultured Phycisphaerae bacterium</name>
    <dbReference type="NCBI Taxonomy" id="904963"/>
    <lineage>
        <taxon>Bacteria</taxon>
        <taxon>Pseudomonadati</taxon>
        <taxon>Planctomycetota</taxon>
        <taxon>Phycisphaerae</taxon>
        <taxon>environmental samples</taxon>
    </lineage>
</organism>
<keyword evidence="2" id="KW-1133">Transmembrane helix</keyword>
<feature type="transmembrane region" description="Helical" evidence="2">
    <location>
        <begin position="28"/>
        <end position="46"/>
    </location>
</feature>
<feature type="transmembrane region" description="Helical" evidence="2">
    <location>
        <begin position="58"/>
        <end position="81"/>
    </location>
</feature>
<accession>A0A6J4N521</accession>
<dbReference type="Gene3D" id="3.40.50.410">
    <property type="entry name" value="von Willebrand factor, type A domain"/>
    <property type="match status" value="1"/>
</dbReference>
<proteinExistence type="predicted"/>
<protein>
    <recommendedName>
        <fullName evidence="3">VWFA domain-containing protein</fullName>
    </recommendedName>
</protein>
<dbReference type="PROSITE" id="PS50234">
    <property type="entry name" value="VWFA"/>
    <property type="match status" value="1"/>
</dbReference>
<dbReference type="PANTHER" id="PTHR37947:SF1">
    <property type="entry name" value="BLL2462 PROTEIN"/>
    <property type="match status" value="1"/>
</dbReference>
<keyword evidence="1" id="KW-0175">Coiled coil</keyword>
<dbReference type="SUPFAM" id="SSF52317">
    <property type="entry name" value="Class I glutamine amidotransferase-like"/>
    <property type="match status" value="1"/>
</dbReference>
<evidence type="ECO:0000256" key="2">
    <source>
        <dbReference type="SAM" id="Phobius"/>
    </source>
</evidence>
<keyword evidence="2" id="KW-0812">Transmembrane</keyword>
<sequence>MPHANSPESFVAAADVEPLAFNWAFEPWWLVVLAALAAGAMVFYLYRAQRRIASKRVIAALTTIRIALMLLMFVLLAGPVYQRSHTSESGGTLWVVFDQSGSMDHADRQMSPVERLRWADGLGLLPAGARPSKLDRQVASLAALRADLAHLETRSQLASAEKDEQKRVAEFAKGVQGWNEQFQSLIGRVEQDPAAKAAPDGAALVTSLREAAGTVKGGVDKAADRKKFDEAAADVPWAETVKRIDAALAVLRPLSDQADQNFINEKQGDQAVQDALAKVAERKRIELAVSALTEKSKNGKTGLIDVIPRQNTKVVGFADVPQAVTTNDPAKLPDLIKTGLKPTGHSTNLAGALQWVNEQIGEDERASVVVVSDGRQNHGGDLVEPARLLASRDVRVFTVGIGSDQVAADATVEQVDAPDWIFKDDTLRASALLRLDGLSGKPVTVEFRREGQPPQTQTVTPQTDRATQVVTFRDKPIDAGMYEYEIAIKELPDETIKDNNTQRLRVTVKKDKLNALVIEDQPRWEYRYLTNYLERDQRVKLQKVLFQAANIANVDRPAPVMASPENKTAEAQLLPDTAEKWAAFDFIVLGDVPPERLTEKQQEFLAKAVTDRGATLLLIAGQFNMPFRYSGGDGAAPAGPGRARNVHDLLPVDLVNAWTPQEMSAHAKAGFHPVIAPEGAGSILSQFTVDESLNAQLWAGLPAWYWHSEQTRTKMAASVIWAAAEPKAAGDEKAVGADLSLEDARKRALLATMPVGLGRVMYLASDSTWRLRQVGGQNLHERLWGQVVRWVVGNDLPAGGRLVKFGTDKPRYVAGDAVTVTARVLGKDMAPLTGKQVKVVAKAVPADGKGEGKRLNETTLVESAEAPGYYKATLSGLPAGRVELALAGKEVEQLLTEDQTTVSKSLSVDVLPHRSDEKRNINADFAALARVAEAGGGIAVRGPHADVLAEHIPELNYTTENLEQVGLFSDPKDRSTQYTHWAFMILFVGLLTAEWVIRKAGGLV</sequence>
<evidence type="ECO:0000313" key="4">
    <source>
        <dbReference type="EMBL" id="CAA9378309.1"/>
    </source>
</evidence>
<dbReference type="InterPro" id="IPR036465">
    <property type="entry name" value="vWFA_dom_sf"/>
</dbReference>
<name>A0A6J4N521_9BACT</name>
<gene>
    <name evidence="4" type="ORF">AVDCRST_MAG64-445</name>
</gene>
<dbReference type="InterPro" id="IPR029062">
    <property type="entry name" value="Class_I_gatase-like"/>
</dbReference>
<dbReference type="EMBL" id="CADCUQ010000123">
    <property type="protein sequence ID" value="CAA9378309.1"/>
    <property type="molecule type" value="Genomic_DNA"/>
</dbReference>
<dbReference type="AlphaFoldDB" id="A0A6J4N521"/>
<feature type="coiled-coil region" evidence="1">
    <location>
        <begin position="134"/>
        <end position="161"/>
    </location>
</feature>
<dbReference type="PANTHER" id="PTHR37947">
    <property type="entry name" value="BLL2462 PROTEIN"/>
    <property type="match status" value="1"/>
</dbReference>
<dbReference type="InterPro" id="IPR002035">
    <property type="entry name" value="VWF_A"/>
</dbReference>
<dbReference type="Pfam" id="PF00092">
    <property type="entry name" value="VWA"/>
    <property type="match status" value="1"/>
</dbReference>
<evidence type="ECO:0000259" key="3">
    <source>
        <dbReference type="PROSITE" id="PS50234"/>
    </source>
</evidence>
<dbReference type="SUPFAM" id="SSF53300">
    <property type="entry name" value="vWA-like"/>
    <property type="match status" value="1"/>
</dbReference>
<feature type="domain" description="VWFA" evidence="3">
    <location>
        <begin position="259"/>
        <end position="404"/>
    </location>
</feature>
<reference evidence="4" key="1">
    <citation type="submission" date="2020-02" db="EMBL/GenBank/DDBJ databases">
        <authorList>
            <person name="Meier V. D."/>
        </authorList>
    </citation>
    <scope>NUCLEOTIDE SEQUENCE</scope>
    <source>
        <strain evidence="4">AVDCRST_MAG64</strain>
    </source>
</reference>
<evidence type="ECO:0000256" key="1">
    <source>
        <dbReference type="SAM" id="Coils"/>
    </source>
</evidence>
<feature type="transmembrane region" description="Helical" evidence="2">
    <location>
        <begin position="978"/>
        <end position="997"/>
    </location>
</feature>
<dbReference type="Gene3D" id="3.40.50.880">
    <property type="match status" value="1"/>
</dbReference>